<name>A0A0A8XZU9_ARUDO</name>
<feature type="domain" description="DUF8040" evidence="1">
    <location>
        <begin position="34"/>
        <end position="122"/>
    </location>
</feature>
<protein>
    <recommendedName>
        <fullName evidence="1">DUF8040 domain-containing protein</fullName>
    </recommendedName>
</protein>
<evidence type="ECO:0000259" key="1">
    <source>
        <dbReference type="Pfam" id="PF26138"/>
    </source>
</evidence>
<accession>A0A0A8XZU9</accession>
<reference evidence="2" key="1">
    <citation type="submission" date="2014-09" db="EMBL/GenBank/DDBJ databases">
        <authorList>
            <person name="Magalhaes I.L.F."/>
            <person name="Oliveira U."/>
            <person name="Santos F.R."/>
            <person name="Vidigal T.H.D.A."/>
            <person name="Brescovit A.D."/>
            <person name="Santos A.J."/>
        </authorList>
    </citation>
    <scope>NUCLEOTIDE SEQUENCE</scope>
    <source>
        <tissue evidence="2">Shoot tissue taken approximately 20 cm above the soil surface</tissue>
    </source>
</reference>
<organism evidence="2">
    <name type="scientific">Arundo donax</name>
    <name type="common">Giant reed</name>
    <name type="synonym">Donax arundinaceus</name>
    <dbReference type="NCBI Taxonomy" id="35708"/>
    <lineage>
        <taxon>Eukaryota</taxon>
        <taxon>Viridiplantae</taxon>
        <taxon>Streptophyta</taxon>
        <taxon>Embryophyta</taxon>
        <taxon>Tracheophyta</taxon>
        <taxon>Spermatophyta</taxon>
        <taxon>Magnoliopsida</taxon>
        <taxon>Liliopsida</taxon>
        <taxon>Poales</taxon>
        <taxon>Poaceae</taxon>
        <taxon>PACMAD clade</taxon>
        <taxon>Arundinoideae</taxon>
        <taxon>Arundineae</taxon>
        <taxon>Arundo</taxon>
    </lineage>
</organism>
<proteinExistence type="predicted"/>
<dbReference type="Pfam" id="PF26138">
    <property type="entry name" value="DUF8040"/>
    <property type="match status" value="1"/>
</dbReference>
<dbReference type="InterPro" id="IPR058353">
    <property type="entry name" value="DUF8040"/>
</dbReference>
<reference evidence="2" key="2">
    <citation type="journal article" date="2015" name="Data Brief">
        <title>Shoot transcriptome of the giant reed, Arundo donax.</title>
        <authorList>
            <person name="Barrero R.A."/>
            <person name="Guerrero F.D."/>
            <person name="Moolhuijzen P."/>
            <person name="Goolsby J.A."/>
            <person name="Tidwell J."/>
            <person name="Bellgard S.E."/>
            <person name="Bellgard M.I."/>
        </authorList>
    </citation>
    <scope>NUCLEOTIDE SEQUENCE</scope>
    <source>
        <tissue evidence="2">Shoot tissue taken approximately 20 cm above the soil surface</tissue>
    </source>
</reference>
<dbReference type="EMBL" id="GBRH01278479">
    <property type="protein sequence ID" value="JAD19416.1"/>
    <property type="molecule type" value="Transcribed_RNA"/>
</dbReference>
<evidence type="ECO:0000313" key="2">
    <source>
        <dbReference type="EMBL" id="JAD19416.1"/>
    </source>
</evidence>
<dbReference type="AlphaFoldDB" id="A0A0A8XZU9"/>
<sequence>MKQYGTIACMIGTYYYKSFMNKIKMKEFLPELYSYNWVRRTLKNSTSCFNMFMMSRALFGRLHNLLVSSYDLKSLNKMSSLEALAMFLWMIGAPQSIRQAENRFERSTEMISRKFQEVLHSVFMLSADIIKPRDPEFRTVHLRLQGP</sequence>